<dbReference type="Gene3D" id="3.10.110.10">
    <property type="entry name" value="Ubiquitin Conjugating Enzyme"/>
    <property type="match status" value="1"/>
</dbReference>
<evidence type="ECO:0000313" key="3">
    <source>
        <dbReference type="EMBL" id="CAE0828663.1"/>
    </source>
</evidence>
<evidence type="ECO:0000259" key="2">
    <source>
        <dbReference type="PROSITE" id="PS50127"/>
    </source>
</evidence>
<dbReference type="SUPFAM" id="SSF54495">
    <property type="entry name" value="UBC-like"/>
    <property type="match status" value="1"/>
</dbReference>
<dbReference type="Pfam" id="PF00179">
    <property type="entry name" value="UQ_con"/>
    <property type="match status" value="1"/>
</dbReference>
<accession>A0A7S4G8F0</accession>
<feature type="compositionally biased region" description="Low complexity" evidence="1">
    <location>
        <begin position="217"/>
        <end position="250"/>
    </location>
</feature>
<dbReference type="InterPro" id="IPR000608">
    <property type="entry name" value="UBC"/>
</dbReference>
<dbReference type="EMBL" id="HBJA01116088">
    <property type="protein sequence ID" value="CAE0828663.1"/>
    <property type="molecule type" value="Transcribed_RNA"/>
</dbReference>
<protein>
    <recommendedName>
        <fullName evidence="2">UBC core domain-containing protein</fullName>
    </recommendedName>
</protein>
<organism evidence="3">
    <name type="scientific">Eutreptiella gymnastica</name>
    <dbReference type="NCBI Taxonomy" id="73025"/>
    <lineage>
        <taxon>Eukaryota</taxon>
        <taxon>Discoba</taxon>
        <taxon>Euglenozoa</taxon>
        <taxon>Euglenida</taxon>
        <taxon>Spirocuta</taxon>
        <taxon>Euglenophyceae</taxon>
        <taxon>Eutreptiales</taxon>
        <taxon>Eutreptiaceae</taxon>
        <taxon>Eutreptiella</taxon>
    </lineage>
</organism>
<dbReference type="SMART" id="SM00212">
    <property type="entry name" value="UBCc"/>
    <property type="match status" value="1"/>
</dbReference>
<dbReference type="CDD" id="cd23799">
    <property type="entry name" value="UBCc_UBE2J"/>
    <property type="match status" value="1"/>
</dbReference>
<feature type="region of interest" description="Disordered" evidence="1">
    <location>
        <begin position="151"/>
        <end position="250"/>
    </location>
</feature>
<sequence>MQDSPCREFVAQPLEDNVFEWLFTLRGPDETEYENGFYRGRLILQSNYPFSPPDVELLTPNGRFELNKKICLSISSYHPENWKPTWGIKTVLHALREFMSTPGNNAIGAIEYSKERRKHLAQESHHFECPVLKVPIADDIELMNNSPATVVTEKVPSSTDSTAQGAAAPTDPTPKSPEVTPKSPEVVPKSPEVAPADQPLGTAPAPETLPPDQETTPAAQPDAPAADAAPAQPAAAAPAAPAAPARPANARTEGHGPVIVIQESTINNCIVVVVVAILAILAKKAYQGEWHMHLLALRP</sequence>
<feature type="compositionally biased region" description="Polar residues" evidence="1">
    <location>
        <begin position="151"/>
        <end position="164"/>
    </location>
</feature>
<gene>
    <name evidence="3" type="ORF">EGYM00163_LOCUS39940</name>
</gene>
<dbReference type="PANTHER" id="PTHR24067">
    <property type="entry name" value="UBIQUITIN-CONJUGATING ENZYME E2"/>
    <property type="match status" value="1"/>
</dbReference>
<feature type="domain" description="UBC core" evidence="2">
    <location>
        <begin position="1"/>
        <end position="138"/>
    </location>
</feature>
<proteinExistence type="predicted"/>
<name>A0A7S4G8F0_9EUGL</name>
<dbReference type="AlphaFoldDB" id="A0A7S4G8F0"/>
<dbReference type="InterPro" id="IPR016135">
    <property type="entry name" value="UBQ-conjugating_enzyme/RWD"/>
</dbReference>
<evidence type="ECO:0000256" key="1">
    <source>
        <dbReference type="SAM" id="MobiDB-lite"/>
    </source>
</evidence>
<reference evidence="3" key="1">
    <citation type="submission" date="2021-01" db="EMBL/GenBank/DDBJ databases">
        <authorList>
            <person name="Corre E."/>
            <person name="Pelletier E."/>
            <person name="Niang G."/>
            <person name="Scheremetjew M."/>
            <person name="Finn R."/>
            <person name="Kale V."/>
            <person name="Holt S."/>
            <person name="Cochrane G."/>
            <person name="Meng A."/>
            <person name="Brown T."/>
            <person name="Cohen L."/>
        </authorList>
    </citation>
    <scope>NUCLEOTIDE SEQUENCE</scope>
    <source>
        <strain evidence="3">CCMP1594</strain>
    </source>
</reference>
<dbReference type="InterPro" id="IPR050113">
    <property type="entry name" value="Ub_conjugating_enzyme"/>
</dbReference>
<dbReference type="PROSITE" id="PS50127">
    <property type="entry name" value="UBC_2"/>
    <property type="match status" value="1"/>
</dbReference>